<dbReference type="SMART" id="SM00857">
    <property type="entry name" value="Resolvase"/>
    <property type="match status" value="1"/>
</dbReference>
<dbReference type="PROSITE" id="PS51737">
    <property type="entry name" value="RECOMBINASE_DNA_BIND"/>
    <property type="match status" value="1"/>
</dbReference>
<dbReference type="CDD" id="cd00338">
    <property type="entry name" value="Ser_Recombinase"/>
    <property type="match status" value="1"/>
</dbReference>
<gene>
    <name evidence="4" type="ORF">EA661_19480</name>
</gene>
<dbReference type="PROSITE" id="PS51736">
    <property type="entry name" value="RECOMBINASES_3"/>
    <property type="match status" value="1"/>
</dbReference>
<sequence length="517" mass="56628">MKIAAYARYSSDQQSSASLDDQLRNCRAYCQRMAWPDPVAYTDAAMSGARNDRPGYRKLLADAHLFDVILLDDLTRLSRDSVEVQQQVRRLKFSGVRVIAVSDAIDTADKAHKLGVGLRGLMGELYLDDLRDKTHRGLTGRALSGASAGGLAYGYRVTTTGQRAIDPEQAAAVRRIFAEYLAGSSPREIAAGLTRDDVPSARGGTWAMTAIYGDKRRGIGILSNPIYAGRQVWNRSRWIKHPDTGRRVRQERPESEWVITEHPELAIIDERTWDAAQARLRGSRRQVSAGRRAQHLLSGIMRCHACGGPLVVIDRRSYACNIHKDRGDAACPSRLRVPRADAERALLAGIREQLLSDAAFQRVQRVVQATLKTAAPDTAAISRRLAAARQVHANVMTALRAGIITASTKAELERAESEIRDIEAELTAAKAYQPSQIVPRLREVWQRTVGALAEHARNLPAAREALRALLGQVVVRENENGDLVAEIAASSVATAPEQKAQIFVVAGAGFEPATFGL</sequence>
<dbReference type="PANTHER" id="PTHR30461:SF23">
    <property type="entry name" value="DNA RECOMBINASE-RELATED"/>
    <property type="match status" value="1"/>
</dbReference>
<evidence type="ECO:0000256" key="1">
    <source>
        <dbReference type="SAM" id="Coils"/>
    </source>
</evidence>
<dbReference type="RefSeq" id="WP_130521805.1">
    <property type="nucleotide sequence ID" value="NZ_SHMB01000014.1"/>
</dbReference>
<evidence type="ECO:0000259" key="2">
    <source>
        <dbReference type="PROSITE" id="PS51736"/>
    </source>
</evidence>
<proteinExistence type="predicted"/>
<dbReference type="InterPro" id="IPR036162">
    <property type="entry name" value="Resolvase-like_N_sf"/>
</dbReference>
<protein>
    <submittedName>
        <fullName evidence="4">Recombinase family protein</fullName>
    </submittedName>
</protein>
<feature type="domain" description="Resolvase/invertase-type recombinase catalytic" evidence="2">
    <location>
        <begin position="2"/>
        <end position="145"/>
    </location>
</feature>
<evidence type="ECO:0000259" key="3">
    <source>
        <dbReference type="PROSITE" id="PS51737"/>
    </source>
</evidence>
<dbReference type="Gene3D" id="3.40.50.1390">
    <property type="entry name" value="Resolvase, N-terminal catalytic domain"/>
    <property type="match status" value="1"/>
</dbReference>
<dbReference type="PANTHER" id="PTHR30461">
    <property type="entry name" value="DNA-INVERTASE FROM LAMBDOID PROPHAGE"/>
    <property type="match status" value="1"/>
</dbReference>
<keyword evidence="1" id="KW-0175">Coiled coil</keyword>
<reference evidence="4 5" key="1">
    <citation type="submission" date="2019-02" db="EMBL/GenBank/DDBJ databases">
        <title>WGS of Pseudoxanthomonas species novum from clinical isolates.</title>
        <authorList>
            <person name="Bernier A.-M."/>
            <person name="Bernard K."/>
            <person name="Vachon A."/>
        </authorList>
    </citation>
    <scope>NUCLEOTIDE SEQUENCE [LARGE SCALE GENOMIC DNA]</scope>
    <source>
        <strain evidence="4 5">NML171202</strain>
    </source>
</reference>
<dbReference type="InterPro" id="IPR025827">
    <property type="entry name" value="Zn_ribbon_recom_dom"/>
</dbReference>
<dbReference type="Proteomes" id="UP000291286">
    <property type="component" value="Unassembled WGS sequence"/>
</dbReference>
<dbReference type="Gene3D" id="3.90.1750.20">
    <property type="entry name" value="Putative Large Serine Recombinase, Chain B, Domain 2"/>
    <property type="match status" value="1"/>
</dbReference>
<dbReference type="EMBL" id="SHMB01000014">
    <property type="protein sequence ID" value="TAA24075.1"/>
    <property type="molecule type" value="Genomic_DNA"/>
</dbReference>
<dbReference type="InterPro" id="IPR038109">
    <property type="entry name" value="DNA_bind_recomb_sf"/>
</dbReference>
<feature type="coiled-coil region" evidence="1">
    <location>
        <begin position="405"/>
        <end position="432"/>
    </location>
</feature>
<comment type="caution">
    <text evidence="4">The sequence shown here is derived from an EMBL/GenBank/DDBJ whole genome shotgun (WGS) entry which is preliminary data.</text>
</comment>
<dbReference type="Pfam" id="PF07508">
    <property type="entry name" value="Recombinase"/>
    <property type="match status" value="1"/>
</dbReference>
<accession>A0A4Q8L7Y8</accession>
<dbReference type="Pfam" id="PF00239">
    <property type="entry name" value="Resolvase"/>
    <property type="match status" value="1"/>
</dbReference>
<dbReference type="SUPFAM" id="SSF53041">
    <property type="entry name" value="Resolvase-like"/>
    <property type="match status" value="1"/>
</dbReference>
<dbReference type="InterPro" id="IPR050639">
    <property type="entry name" value="SSR_resolvase"/>
</dbReference>
<organism evidence="4 5">
    <name type="scientific">Pseudoxanthomonas winnipegensis</name>
    <dbReference type="NCBI Taxonomy" id="2480810"/>
    <lineage>
        <taxon>Bacteria</taxon>
        <taxon>Pseudomonadati</taxon>
        <taxon>Pseudomonadota</taxon>
        <taxon>Gammaproteobacteria</taxon>
        <taxon>Lysobacterales</taxon>
        <taxon>Lysobacteraceae</taxon>
        <taxon>Pseudoxanthomonas</taxon>
    </lineage>
</organism>
<dbReference type="AlphaFoldDB" id="A0A4Q8L7Y8"/>
<dbReference type="GO" id="GO:0003677">
    <property type="term" value="F:DNA binding"/>
    <property type="evidence" value="ECO:0007669"/>
    <property type="project" value="InterPro"/>
</dbReference>
<evidence type="ECO:0000313" key="4">
    <source>
        <dbReference type="EMBL" id="TAA24075.1"/>
    </source>
</evidence>
<dbReference type="Pfam" id="PF13408">
    <property type="entry name" value="Zn_ribbon_recom"/>
    <property type="match status" value="1"/>
</dbReference>
<dbReference type="InterPro" id="IPR011109">
    <property type="entry name" value="DNA_bind_recombinase_dom"/>
</dbReference>
<name>A0A4Q8L7Y8_9GAMM</name>
<feature type="domain" description="Recombinase" evidence="3">
    <location>
        <begin position="152"/>
        <end position="286"/>
    </location>
</feature>
<dbReference type="GO" id="GO:0000150">
    <property type="term" value="F:DNA strand exchange activity"/>
    <property type="evidence" value="ECO:0007669"/>
    <property type="project" value="InterPro"/>
</dbReference>
<dbReference type="InterPro" id="IPR006119">
    <property type="entry name" value="Resolv_N"/>
</dbReference>
<evidence type="ECO:0000313" key="5">
    <source>
        <dbReference type="Proteomes" id="UP000291286"/>
    </source>
</evidence>